<sequence length="310" mass="35230">MKKIVLLSLFFVGTMSIWAQEPAAPTPADTVKIWKSKGNFSLLLNQSSFSNWQAGGENNISGTVGINYDLNYKKDDWSWDNKVIASYGLVKTENSSFEKKTDDRFEFNSLLGKKAKGDWSYSFFLNFKTQLTKGYIYGRDSLDREIRTPNTSFLSPGYLTFGPGMLYQKGENLKINIAPATSKITFVDSQYTSDRIVYDAGGIPTLEPYVDGTYFGVDRGKSMRYELGFHASGYYKFAVMTNVTFENILTLYSNYLEDPQNVDLDYQLNVVMKINRYLTTVLSFQTIYDDNAFKGFQVREVFGLSVNIGF</sequence>
<reference evidence="2 3" key="1">
    <citation type="submission" date="2016-10" db="EMBL/GenBank/DDBJ databases">
        <authorList>
            <person name="de Groot N.N."/>
        </authorList>
    </citation>
    <scope>NUCLEOTIDE SEQUENCE [LARGE SCALE GENOMIC DNA]</scope>
    <source>
        <strain evidence="2 3">CGMCC 1.7031</strain>
    </source>
</reference>
<protein>
    <recommendedName>
        <fullName evidence="4">DUF3078 domain-containing protein</fullName>
    </recommendedName>
</protein>
<gene>
    <name evidence="2" type="ORF">SAMN02927903_02679</name>
</gene>
<dbReference type="STRING" id="490189.SAMN02927903_02679"/>
<evidence type="ECO:0000256" key="1">
    <source>
        <dbReference type="SAM" id="SignalP"/>
    </source>
</evidence>
<evidence type="ECO:0000313" key="3">
    <source>
        <dbReference type="Proteomes" id="UP000199354"/>
    </source>
</evidence>
<keyword evidence="3" id="KW-1185">Reference proteome</keyword>
<dbReference type="InterPro" id="IPR021428">
    <property type="entry name" value="DUF3078"/>
</dbReference>
<evidence type="ECO:0000313" key="2">
    <source>
        <dbReference type="EMBL" id="SCY86505.1"/>
    </source>
</evidence>
<feature type="signal peptide" evidence="1">
    <location>
        <begin position="1"/>
        <end position="19"/>
    </location>
</feature>
<dbReference type="OrthoDB" id="1495718at2"/>
<dbReference type="AlphaFoldDB" id="A0A1G5JDV0"/>
<keyword evidence="1" id="KW-0732">Signal</keyword>
<evidence type="ECO:0008006" key="4">
    <source>
        <dbReference type="Google" id="ProtNLM"/>
    </source>
</evidence>
<dbReference type="Pfam" id="PF11276">
    <property type="entry name" value="DUF3078"/>
    <property type="match status" value="1"/>
</dbReference>
<feature type="chain" id="PRO_5011769286" description="DUF3078 domain-containing protein" evidence="1">
    <location>
        <begin position="20"/>
        <end position="310"/>
    </location>
</feature>
<organism evidence="2 3">
    <name type="scientific">Flavobacterium caeni</name>
    <dbReference type="NCBI Taxonomy" id="490189"/>
    <lineage>
        <taxon>Bacteria</taxon>
        <taxon>Pseudomonadati</taxon>
        <taxon>Bacteroidota</taxon>
        <taxon>Flavobacteriia</taxon>
        <taxon>Flavobacteriales</taxon>
        <taxon>Flavobacteriaceae</taxon>
        <taxon>Flavobacterium</taxon>
    </lineage>
</organism>
<name>A0A1G5JDV0_9FLAO</name>
<accession>A0A1G5JDV0</accession>
<dbReference type="RefSeq" id="WP_091144984.1">
    <property type="nucleotide sequence ID" value="NZ_FMVF01000013.1"/>
</dbReference>
<dbReference type="Proteomes" id="UP000199354">
    <property type="component" value="Unassembled WGS sequence"/>
</dbReference>
<dbReference type="EMBL" id="FMVF01000013">
    <property type="protein sequence ID" value="SCY86505.1"/>
    <property type="molecule type" value="Genomic_DNA"/>
</dbReference>
<proteinExistence type="predicted"/>